<name>A0ABR9ZNM9_9FIRM</name>
<proteinExistence type="inferred from homology"/>
<reference evidence="3 4" key="1">
    <citation type="submission" date="2020-11" db="EMBL/GenBank/DDBJ databases">
        <title>Fusibacter basophilias sp. nov.</title>
        <authorList>
            <person name="Qiu D."/>
        </authorList>
    </citation>
    <scope>NUCLEOTIDE SEQUENCE [LARGE SCALE GENOMIC DNA]</scope>
    <source>
        <strain evidence="3 4">Q10-2</strain>
    </source>
</reference>
<evidence type="ECO:0000259" key="2">
    <source>
        <dbReference type="Pfam" id="PF08327"/>
    </source>
</evidence>
<dbReference type="EMBL" id="JADKNH010000001">
    <property type="protein sequence ID" value="MBF4691926.1"/>
    <property type="molecule type" value="Genomic_DNA"/>
</dbReference>
<comment type="caution">
    <text evidence="3">The sequence shown here is derived from an EMBL/GenBank/DDBJ whole genome shotgun (WGS) entry which is preliminary data.</text>
</comment>
<comment type="similarity">
    <text evidence="1">Belongs to the AHA1 family.</text>
</comment>
<dbReference type="RefSeq" id="WP_194700156.1">
    <property type="nucleotide sequence ID" value="NZ_JADKNH010000001.1"/>
</dbReference>
<dbReference type="Proteomes" id="UP000614200">
    <property type="component" value="Unassembled WGS sequence"/>
</dbReference>
<sequence>MKHNLVITDRKIHKVSVINQSIDHLWWLWTTHEGLKKLFGANNKIELEPFGAFEIYFNEDEPLGNQGSESCQILSYLPKEMLSFTWNAPPYNTVVRNHAYKTWVVVKFKEVNNGHTAVSLTHLGWPAGEAWDEALHYFEKAWSTVMKRMETIHADTVDPSSFFIKDQDGKVIAIK</sequence>
<dbReference type="CDD" id="cd07814">
    <property type="entry name" value="SRPBCC_CalC_Aha1-like"/>
    <property type="match status" value="1"/>
</dbReference>
<dbReference type="InterPro" id="IPR013538">
    <property type="entry name" value="ASHA1/2-like_C"/>
</dbReference>
<gene>
    <name evidence="3" type="ORF">ISU02_02295</name>
</gene>
<dbReference type="Gene3D" id="3.30.530.20">
    <property type="match status" value="1"/>
</dbReference>
<protein>
    <submittedName>
        <fullName evidence="3">SRPBCC domain-containing protein</fullName>
    </submittedName>
</protein>
<dbReference type="InterPro" id="IPR023393">
    <property type="entry name" value="START-like_dom_sf"/>
</dbReference>
<accession>A0ABR9ZNM9</accession>
<dbReference type="SUPFAM" id="SSF55961">
    <property type="entry name" value="Bet v1-like"/>
    <property type="match status" value="1"/>
</dbReference>
<dbReference type="Pfam" id="PF08327">
    <property type="entry name" value="AHSA1"/>
    <property type="match status" value="1"/>
</dbReference>
<organism evidence="3 4">
    <name type="scientific">Fusibacter ferrireducens</name>
    <dbReference type="NCBI Taxonomy" id="2785058"/>
    <lineage>
        <taxon>Bacteria</taxon>
        <taxon>Bacillati</taxon>
        <taxon>Bacillota</taxon>
        <taxon>Clostridia</taxon>
        <taxon>Eubacteriales</taxon>
        <taxon>Eubacteriales Family XII. Incertae Sedis</taxon>
        <taxon>Fusibacter</taxon>
    </lineage>
</organism>
<feature type="domain" description="Activator of Hsp90 ATPase homologue 1/2-like C-terminal" evidence="2">
    <location>
        <begin position="21"/>
        <end position="152"/>
    </location>
</feature>
<evidence type="ECO:0000313" key="4">
    <source>
        <dbReference type="Proteomes" id="UP000614200"/>
    </source>
</evidence>
<evidence type="ECO:0000313" key="3">
    <source>
        <dbReference type="EMBL" id="MBF4691926.1"/>
    </source>
</evidence>
<keyword evidence="4" id="KW-1185">Reference proteome</keyword>
<evidence type="ECO:0000256" key="1">
    <source>
        <dbReference type="ARBA" id="ARBA00006817"/>
    </source>
</evidence>